<dbReference type="EMBL" id="CP126661">
    <property type="protein sequence ID" value="WKA03961.1"/>
    <property type="molecule type" value="Genomic_DNA"/>
</dbReference>
<dbReference type="PANTHER" id="PTHR13593">
    <property type="match status" value="1"/>
</dbReference>
<dbReference type="InterPro" id="IPR051057">
    <property type="entry name" value="PI-PLC_domain"/>
</dbReference>
<dbReference type="SUPFAM" id="SSF51695">
    <property type="entry name" value="PLC-like phosphodiesterases"/>
    <property type="match status" value="1"/>
</dbReference>
<dbReference type="PROSITE" id="PS50007">
    <property type="entry name" value="PIPLC_X_DOMAIN"/>
    <property type="match status" value="1"/>
</dbReference>
<feature type="signal peptide" evidence="1">
    <location>
        <begin position="1"/>
        <end position="22"/>
    </location>
</feature>
<sequence length="313" mass="34223">MGLAGNLLFLLVSLIFCAVATADCSNGGCQLHDKCSSHGDCAAGLFCFSCSELFSDNTCVRSTVTNQFSLLNNSLPFNKYSFLTTHNSFAISGEPSHTGFPRLTTTCQEDSVTDQLRSGVRGLMLDAYDFKGDVWLCHSFDGKCFDFTAFGPAIDTFKEIEAFLSANPTEIVTLILEDYVRTPNALTKVFTDAGLMKYWFPVKSMPQNGQDWPLVSDMIAKNQRLVVFTSAKYKENSEGIAYQWNYMVENQYGDGGLQSGNCTARGESPPLNDMTKSLVLRSDGGGTFQAVDTMNGELLCGSRDVRACLPISP</sequence>
<protein>
    <recommendedName>
        <fullName evidence="4">PI-PLC X domain-containing protein</fullName>
    </recommendedName>
</protein>
<accession>A0ABY9DBL5</accession>
<name>A0ABY9DBL5_VITVI</name>
<keyword evidence="3" id="KW-1185">Reference proteome</keyword>
<dbReference type="InterPro" id="IPR017946">
    <property type="entry name" value="PLC-like_Pdiesterase_TIM-brl"/>
</dbReference>
<gene>
    <name evidence="2" type="ORF">VitviT2T_022033</name>
</gene>
<dbReference type="Pfam" id="PF26178">
    <property type="entry name" value="PI-PLC_cat"/>
    <property type="match status" value="1"/>
</dbReference>
<reference evidence="2 3" key="1">
    <citation type="journal article" date="2023" name="Hortic Res">
        <title>The complete reference genome for grapevine (Vitis vinifera L.) genetics and breeding.</title>
        <authorList>
            <person name="Shi X."/>
            <person name="Cao S."/>
            <person name="Wang X."/>
            <person name="Huang S."/>
            <person name="Wang Y."/>
            <person name="Liu Z."/>
            <person name="Liu W."/>
            <person name="Leng X."/>
            <person name="Peng Y."/>
            <person name="Wang N."/>
            <person name="Wang Y."/>
            <person name="Ma Z."/>
            <person name="Xu X."/>
            <person name="Zhang F."/>
            <person name="Xue H."/>
            <person name="Zhong H."/>
            <person name="Wang Y."/>
            <person name="Zhang K."/>
            <person name="Velt A."/>
            <person name="Avia K."/>
            <person name="Holtgrawe D."/>
            <person name="Grimplet J."/>
            <person name="Matus J.T."/>
            <person name="Ware D."/>
            <person name="Wu X."/>
            <person name="Wang H."/>
            <person name="Liu C."/>
            <person name="Fang Y."/>
            <person name="Rustenholz C."/>
            <person name="Cheng Z."/>
            <person name="Xiao H."/>
            <person name="Zhou Y."/>
        </authorList>
    </citation>
    <scope>NUCLEOTIDE SEQUENCE [LARGE SCALE GENOMIC DNA]</scope>
    <source>
        <strain evidence="3">cv. Pinot noir / PN40024</strain>
        <tissue evidence="2">Leaf</tissue>
    </source>
</reference>
<evidence type="ECO:0000313" key="3">
    <source>
        <dbReference type="Proteomes" id="UP001227230"/>
    </source>
</evidence>
<dbReference type="PANTHER" id="PTHR13593:SF51">
    <property type="entry name" value="F21F23.12 PROTEIN"/>
    <property type="match status" value="1"/>
</dbReference>
<dbReference type="Gene3D" id="3.20.20.190">
    <property type="entry name" value="Phosphatidylinositol (PI) phosphodiesterase"/>
    <property type="match status" value="1"/>
</dbReference>
<evidence type="ECO:0008006" key="4">
    <source>
        <dbReference type="Google" id="ProtNLM"/>
    </source>
</evidence>
<proteinExistence type="predicted"/>
<evidence type="ECO:0000313" key="2">
    <source>
        <dbReference type="EMBL" id="WKA03961.1"/>
    </source>
</evidence>
<evidence type="ECO:0000256" key="1">
    <source>
        <dbReference type="SAM" id="SignalP"/>
    </source>
</evidence>
<keyword evidence="1" id="KW-0732">Signal</keyword>
<organism evidence="2 3">
    <name type="scientific">Vitis vinifera</name>
    <name type="common">Grape</name>
    <dbReference type="NCBI Taxonomy" id="29760"/>
    <lineage>
        <taxon>Eukaryota</taxon>
        <taxon>Viridiplantae</taxon>
        <taxon>Streptophyta</taxon>
        <taxon>Embryophyta</taxon>
        <taxon>Tracheophyta</taxon>
        <taxon>Spermatophyta</taxon>
        <taxon>Magnoliopsida</taxon>
        <taxon>eudicotyledons</taxon>
        <taxon>Gunneridae</taxon>
        <taxon>Pentapetalae</taxon>
        <taxon>rosids</taxon>
        <taxon>Vitales</taxon>
        <taxon>Vitaceae</taxon>
        <taxon>Viteae</taxon>
        <taxon>Vitis</taxon>
    </lineage>
</organism>
<feature type="chain" id="PRO_5045505533" description="PI-PLC X domain-containing protein" evidence="1">
    <location>
        <begin position="23"/>
        <end position="313"/>
    </location>
</feature>
<dbReference type="Proteomes" id="UP001227230">
    <property type="component" value="Chromosome 14"/>
</dbReference>